<name>A0ACC2GJT9_DALPE</name>
<comment type="caution">
    <text evidence="1">The sequence shown here is derived from an EMBL/GenBank/DDBJ whole genome shotgun (WGS) entry which is preliminary data.</text>
</comment>
<sequence length="213" mass="23615">MNFTLYLLSCWRYQVQETRSKKVLIKIYLYHLFELQACPPAVKTVLPVVLATSSNTTVILEWLPGPGATVTAPPVPLRPALMPRGAKTPCGPLYGPRLPFPITTAPPPLPADKKPISVSLEGEESRSLYPPHVCRSSAPLHEIPYQLRRNKRGRVDVQRNRRRTEDGVRAPHQAEFSANLGRVRATLDGETLGLVLMVVGRSKPASEEDATEH</sequence>
<evidence type="ECO:0000313" key="1">
    <source>
        <dbReference type="EMBL" id="KAJ8003795.1"/>
    </source>
</evidence>
<reference evidence="1" key="1">
    <citation type="submission" date="2021-05" db="EMBL/GenBank/DDBJ databases">
        <authorList>
            <person name="Pan Q."/>
            <person name="Jouanno E."/>
            <person name="Zahm M."/>
            <person name="Klopp C."/>
            <person name="Cabau C."/>
            <person name="Louis A."/>
            <person name="Berthelot C."/>
            <person name="Parey E."/>
            <person name="Roest Crollius H."/>
            <person name="Montfort J."/>
            <person name="Robinson-Rechavi M."/>
            <person name="Bouchez O."/>
            <person name="Lampietro C."/>
            <person name="Lopez Roques C."/>
            <person name="Donnadieu C."/>
            <person name="Postlethwait J."/>
            <person name="Bobe J."/>
            <person name="Dillon D."/>
            <person name="Chandos A."/>
            <person name="von Hippel F."/>
            <person name="Guiguen Y."/>
        </authorList>
    </citation>
    <scope>NUCLEOTIDE SEQUENCE</scope>
    <source>
        <strain evidence="1">YG-Jan2019</strain>
    </source>
</reference>
<gene>
    <name evidence="1" type="ORF">DPEC_G00152110</name>
</gene>
<organism evidence="1 2">
    <name type="scientific">Dallia pectoralis</name>
    <name type="common">Alaska blackfish</name>
    <dbReference type="NCBI Taxonomy" id="75939"/>
    <lineage>
        <taxon>Eukaryota</taxon>
        <taxon>Metazoa</taxon>
        <taxon>Chordata</taxon>
        <taxon>Craniata</taxon>
        <taxon>Vertebrata</taxon>
        <taxon>Euteleostomi</taxon>
        <taxon>Actinopterygii</taxon>
        <taxon>Neopterygii</taxon>
        <taxon>Teleostei</taxon>
        <taxon>Protacanthopterygii</taxon>
        <taxon>Esociformes</taxon>
        <taxon>Umbridae</taxon>
        <taxon>Dallia</taxon>
    </lineage>
</organism>
<evidence type="ECO:0000313" key="2">
    <source>
        <dbReference type="Proteomes" id="UP001157502"/>
    </source>
</evidence>
<accession>A0ACC2GJT9</accession>
<keyword evidence="2" id="KW-1185">Reference proteome</keyword>
<proteinExistence type="predicted"/>
<protein>
    <submittedName>
        <fullName evidence="1">Uncharacterized protein</fullName>
    </submittedName>
</protein>
<dbReference type="Proteomes" id="UP001157502">
    <property type="component" value="Chromosome 12"/>
</dbReference>
<dbReference type="EMBL" id="CM055739">
    <property type="protein sequence ID" value="KAJ8003795.1"/>
    <property type="molecule type" value="Genomic_DNA"/>
</dbReference>